<organism evidence="1">
    <name type="scientific">Arundo donax</name>
    <name type="common">Giant reed</name>
    <name type="synonym">Donax arundinaceus</name>
    <dbReference type="NCBI Taxonomy" id="35708"/>
    <lineage>
        <taxon>Eukaryota</taxon>
        <taxon>Viridiplantae</taxon>
        <taxon>Streptophyta</taxon>
        <taxon>Embryophyta</taxon>
        <taxon>Tracheophyta</taxon>
        <taxon>Spermatophyta</taxon>
        <taxon>Magnoliopsida</taxon>
        <taxon>Liliopsida</taxon>
        <taxon>Poales</taxon>
        <taxon>Poaceae</taxon>
        <taxon>PACMAD clade</taxon>
        <taxon>Arundinoideae</taxon>
        <taxon>Arundineae</taxon>
        <taxon>Arundo</taxon>
    </lineage>
</organism>
<accession>A0A0A9HSB5</accession>
<reference evidence="1" key="1">
    <citation type="submission" date="2014-09" db="EMBL/GenBank/DDBJ databases">
        <authorList>
            <person name="Magalhaes I.L.F."/>
            <person name="Oliveira U."/>
            <person name="Santos F.R."/>
            <person name="Vidigal T.H.D.A."/>
            <person name="Brescovit A.D."/>
            <person name="Santos A.J."/>
        </authorList>
    </citation>
    <scope>NUCLEOTIDE SEQUENCE</scope>
    <source>
        <tissue evidence="1">Shoot tissue taken approximately 20 cm above the soil surface</tissue>
    </source>
</reference>
<dbReference type="AlphaFoldDB" id="A0A0A9HSB5"/>
<proteinExistence type="predicted"/>
<evidence type="ECO:0000313" key="1">
    <source>
        <dbReference type="EMBL" id="JAE37786.1"/>
    </source>
</evidence>
<dbReference type="EMBL" id="GBRH01160110">
    <property type="protein sequence ID" value="JAE37786.1"/>
    <property type="molecule type" value="Transcribed_RNA"/>
</dbReference>
<protein>
    <submittedName>
        <fullName evidence="1">Uncharacterized protein</fullName>
    </submittedName>
</protein>
<sequence length="120" mass="13868">MLELPDYMKKPVHLTQDQKQFADMEQQVVEIMKSLATIQSTNTTLIKSMEENVQAVRDLTSRKPEMTEMVDEIRSEMGRLRQEVSLIQHNPIPTVMPFDIQRPPLISTPPPILAPLRQCR</sequence>
<reference evidence="1" key="2">
    <citation type="journal article" date="2015" name="Data Brief">
        <title>Shoot transcriptome of the giant reed, Arundo donax.</title>
        <authorList>
            <person name="Barrero R.A."/>
            <person name="Guerrero F.D."/>
            <person name="Moolhuijzen P."/>
            <person name="Goolsby J.A."/>
            <person name="Tidwell J."/>
            <person name="Bellgard S.E."/>
            <person name="Bellgard M.I."/>
        </authorList>
    </citation>
    <scope>NUCLEOTIDE SEQUENCE</scope>
    <source>
        <tissue evidence="1">Shoot tissue taken approximately 20 cm above the soil surface</tissue>
    </source>
</reference>
<name>A0A0A9HSB5_ARUDO</name>